<sequence length="237" mass="27507">MDSLEIKEEQLLAYLYSQLESSSIRKISRDVNGSIATLYKYIKILIKDGYIIQMSEGRVVKYRISDEGKSYVEKNAIVYEQQEELEKNKRVNEPLYKAEEILDEIGVMKKNIEKQKDDFDNKILKYEKDMDKLKEGIEKVKEMTENFYGKIGEIITLLIASISIIVFNIKVMESTKIDFTKGYKEAFLNIMAIDLPLIVLLVVATVLFHYIIGKELKLRRLISVIVIIIACMFILLI</sequence>
<dbReference type="Gene3D" id="1.10.10.10">
    <property type="entry name" value="Winged helix-like DNA-binding domain superfamily/Winged helix DNA-binding domain"/>
    <property type="match status" value="1"/>
</dbReference>
<evidence type="ECO:0000313" key="4">
    <source>
        <dbReference type="Proteomes" id="UP000198597"/>
    </source>
</evidence>
<evidence type="ECO:0000256" key="2">
    <source>
        <dbReference type="SAM" id="Phobius"/>
    </source>
</evidence>
<accession>A0A1H0S1K1</accession>
<feature type="coiled-coil region" evidence="1">
    <location>
        <begin position="98"/>
        <end position="143"/>
    </location>
</feature>
<dbReference type="EMBL" id="FNJM01000004">
    <property type="protein sequence ID" value="SDP35600.1"/>
    <property type="molecule type" value="Genomic_DNA"/>
</dbReference>
<name>A0A1H0S1K1_9CLOT</name>
<dbReference type="OrthoDB" id="9990955at2"/>
<dbReference type="SUPFAM" id="SSF46785">
    <property type="entry name" value="Winged helix' DNA-binding domain"/>
    <property type="match status" value="1"/>
</dbReference>
<feature type="transmembrane region" description="Helical" evidence="2">
    <location>
        <begin position="218"/>
        <end position="236"/>
    </location>
</feature>
<evidence type="ECO:0000313" key="3">
    <source>
        <dbReference type="EMBL" id="SDP35600.1"/>
    </source>
</evidence>
<evidence type="ECO:0000256" key="1">
    <source>
        <dbReference type="SAM" id="Coils"/>
    </source>
</evidence>
<proteinExistence type="predicted"/>
<dbReference type="Proteomes" id="UP000198597">
    <property type="component" value="Unassembled WGS sequence"/>
</dbReference>
<keyword evidence="1" id="KW-0175">Coiled coil</keyword>
<feature type="transmembrane region" description="Helical" evidence="2">
    <location>
        <begin position="187"/>
        <end position="212"/>
    </location>
</feature>
<dbReference type="AlphaFoldDB" id="A0A1H0S1K1"/>
<keyword evidence="4" id="KW-1185">Reference proteome</keyword>
<dbReference type="InterPro" id="IPR036388">
    <property type="entry name" value="WH-like_DNA-bd_sf"/>
</dbReference>
<dbReference type="STRING" id="94869.SAMN04488529_104117"/>
<protein>
    <submittedName>
        <fullName evidence="3">Uncharacterized protein</fullName>
    </submittedName>
</protein>
<keyword evidence="2" id="KW-0812">Transmembrane</keyword>
<gene>
    <name evidence="3" type="ORF">SAMN04488529_104117</name>
</gene>
<keyword evidence="2" id="KW-0472">Membrane</keyword>
<dbReference type="RefSeq" id="WP_089968595.1">
    <property type="nucleotide sequence ID" value="NZ_FNJM01000004.1"/>
</dbReference>
<keyword evidence="2" id="KW-1133">Transmembrane helix</keyword>
<reference evidence="3 4" key="1">
    <citation type="submission" date="2016-10" db="EMBL/GenBank/DDBJ databases">
        <authorList>
            <person name="de Groot N.N."/>
        </authorList>
    </citation>
    <scope>NUCLEOTIDE SEQUENCE [LARGE SCALE GENOMIC DNA]</scope>
    <source>
        <strain evidence="3 4">DSM 12272</strain>
    </source>
</reference>
<feature type="transmembrane region" description="Helical" evidence="2">
    <location>
        <begin position="147"/>
        <end position="167"/>
    </location>
</feature>
<organism evidence="3 4">
    <name type="scientific">Clostridium gasigenes</name>
    <dbReference type="NCBI Taxonomy" id="94869"/>
    <lineage>
        <taxon>Bacteria</taxon>
        <taxon>Bacillati</taxon>
        <taxon>Bacillota</taxon>
        <taxon>Clostridia</taxon>
        <taxon>Eubacteriales</taxon>
        <taxon>Clostridiaceae</taxon>
        <taxon>Clostridium</taxon>
    </lineage>
</organism>
<dbReference type="InterPro" id="IPR036390">
    <property type="entry name" value="WH_DNA-bd_sf"/>
</dbReference>